<dbReference type="STRING" id="1391654.AKJ09_00847"/>
<feature type="compositionally biased region" description="Basic and acidic residues" evidence="1">
    <location>
        <begin position="72"/>
        <end position="81"/>
    </location>
</feature>
<feature type="compositionally biased region" description="Low complexity" evidence="1">
    <location>
        <begin position="39"/>
        <end position="50"/>
    </location>
</feature>
<dbReference type="Proteomes" id="UP000064967">
    <property type="component" value="Chromosome"/>
</dbReference>
<reference evidence="2 3" key="1">
    <citation type="submission" date="2015-08" db="EMBL/GenBank/DDBJ databases">
        <authorList>
            <person name="Babu N.S."/>
            <person name="Beckwith C.J."/>
            <person name="Beseler K.G."/>
            <person name="Brison A."/>
            <person name="Carone J.V."/>
            <person name="Caskin T.P."/>
            <person name="Diamond M."/>
            <person name="Durham M.E."/>
            <person name="Foxe J.M."/>
            <person name="Go M."/>
            <person name="Henderson B.A."/>
            <person name="Jones I.B."/>
            <person name="McGettigan J.A."/>
            <person name="Micheletti S.J."/>
            <person name="Nasrallah M.E."/>
            <person name="Ortiz D."/>
            <person name="Piller C.R."/>
            <person name="Privatt S.R."/>
            <person name="Schneider S.L."/>
            <person name="Sharp S."/>
            <person name="Smith T.C."/>
            <person name="Stanton J.D."/>
            <person name="Ullery H.E."/>
            <person name="Wilson R.J."/>
            <person name="Serrano M.G."/>
            <person name="Buck G."/>
            <person name="Lee V."/>
            <person name="Wang Y."/>
            <person name="Carvalho R."/>
            <person name="Voegtly L."/>
            <person name="Shi R."/>
            <person name="Duckworth R."/>
            <person name="Johnson A."/>
            <person name="Loviza R."/>
            <person name="Walstead R."/>
            <person name="Shah Z."/>
            <person name="Kiflezghi M."/>
            <person name="Wade K."/>
            <person name="Ball S.L."/>
            <person name="Bradley K.W."/>
            <person name="Asai D.J."/>
            <person name="Bowman C.A."/>
            <person name="Russell D.A."/>
            <person name="Pope W.H."/>
            <person name="Jacobs-Sera D."/>
            <person name="Hendrix R.W."/>
            <person name="Hatfull G.F."/>
        </authorList>
    </citation>
    <scope>NUCLEOTIDE SEQUENCE [LARGE SCALE GENOMIC DNA]</scope>
    <source>
        <strain evidence="2 3">DSM 27648</strain>
    </source>
</reference>
<dbReference type="KEGG" id="llu:AKJ09_00847"/>
<evidence type="ECO:0000313" key="3">
    <source>
        <dbReference type="Proteomes" id="UP000064967"/>
    </source>
</evidence>
<sequence length="125" mass="13878">MLPGERHMGLKGLLDNWKQKAAKHAAEVAVDQAKKRARNAAQDAKGAAQEAGKRLGDFLFGEEEEAPSTSEPKSREAVEASKKWEEAKARIEARERAEKASSEAKARIEREVDRDLEALKRKLGK</sequence>
<proteinExistence type="predicted"/>
<accession>A0A0K1PKW7</accession>
<feature type="region of interest" description="Disordered" evidence="1">
    <location>
        <begin position="37"/>
        <end position="81"/>
    </location>
</feature>
<name>A0A0K1PKW7_9BACT</name>
<keyword evidence="3" id="KW-1185">Reference proteome</keyword>
<evidence type="ECO:0000313" key="2">
    <source>
        <dbReference type="EMBL" id="AKU94183.1"/>
    </source>
</evidence>
<organism evidence="2 3">
    <name type="scientific">Labilithrix luteola</name>
    <dbReference type="NCBI Taxonomy" id="1391654"/>
    <lineage>
        <taxon>Bacteria</taxon>
        <taxon>Pseudomonadati</taxon>
        <taxon>Myxococcota</taxon>
        <taxon>Polyangia</taxon>
        <taxon>Polyangiales</taxon>
        <taxon>Labilitrichaceae</taxon>
        <taxon>Labilithrix</taxon>
    </lineage>
</organism>
<protein>
    <submittedName>
        <fullName evidence="2">Uncharacterized protein</fullName>
    </submittedName>
</protein>
<dbReference type="AlphaFoldDB" id="A0A0K1PKW7"/>
<gene>
    <name evidence="2" type="ORF">AKJ09_00847</name>
</gene>
<evidence type="ECO:0000256" key="1">
    <source>
        <dbReference type="SAM" id="MobiDB-lite"/>
    </source>
</evidence>
<dbReference type="EMBL" id="CP012333">
    <property type="protein sequence ID" value="AKU94183.1"/>
    <property type="molecule type" value="Genomic_DNA"/>
</dbReference>